<protein>
    <submittedName>
        <fullName evidence="4">Uncharacterized protein</fullName>
    </submittedName>
</protein>
<dbReference type="AlphaFoldDB" id="A0A0F9NP90"/>
<dbReference type="Gene3D" id="3.40.50.2000">
    <property type="entry name" value="Glycogen Phosphorylase B"/>
    <property type="match status" value="2"/>
</dbReference>
<evidence type="ECO:0000256" key="1">
    <source>
        <dbReference type="SAM" id="Phobius"/>
    </source>
</evidence>
<dbReference type="EMBL" id="LAZR01003305">
    <property type="protein sequence ID" value="KKN19744.1"/>
    <property type="molecule type" value="Genomic_DNA"/>
</dbReference>
<dbReference type="CDD" id="cd03801">
    <property type="entry name" value="GT4_PimA-like"/>
    <property type="match status" value="1"/>
</dbReference>
<evidence type="ECO:0000259" key="3">
    <source>
        <dbReference type="Pfam" id="PF13439"/>
    </source>
</evidence>
<sequence length="385" mass="44675">MGENGKKLCYVNPGINIRRPISSIMNLLKKKNYTISLLTPRKKIDRYRQETRHYDDFEGINLLTYPIWTKASGFIWPIPTNLEFFRKSWKILKESDIIHVWVPFYPNTFIFCILKLLFFKRKTLVLTMDTFPAYSFKVSSILDVFFRLYFKTIAKLSFLASKFIIIYGNSFIKHAIKAGVPKRKIRVSPTGINLTLKKPDKNIRKIFKIDSNESIILFVGLHNKRKGLDTIIKTANLLKNEDVRFICVGDGPERLNSIDQASKLGLEEKIIFVGNRLDVHNFYGQAEIFFLPSRGEGLAGVLMEAMVYQVPIISSNIAGTRDLIKHMDNGILCEADNYKCYARYIKMLLHNDKLKAKFRKNGLIAIKSNYLWKNNIKRFQSIYNS</sequence>
<comment type="caution">
    <text evidence="4">The sequence shown here is derived from an EMBL/GenBank/DDBJ whole genome shotgun (WGS) entry which is preliminary data.</text>
</comment>
<feature type="transmembrane region" description="Helical" evidence="1">
    <location>
        <begin position="98"/>
        <end position="119"/>
    </location>
</feature>
<keyword evidence="1" id="KW-0472">Membrane</keyword>
<name>A0A0F9NP90_9ZZZZ</name>
<keyword evidence="1" id="KW-1133">Transmembrane helix</keyword>
<evidence type="ECO:0000259" key="2">
    <source>
        <dbReference type="Pfam" id="PF00534"/>
    </source>
</evidence>
<reference evidence="4" key="1">
    <citation type="journal article" date="2015" name="Nature">
        <title>Complex archaea that bridge the gap between prokaryotes and eukaryotes.</title>
        <authorList>
            <person name="Spang A."/>
            <person name="Saw J.H."/>
            <person name="Jorgensen S.L."/>
            <person name="Zaremba-Niedzwiedzka K."/>
            <person name="Martijn J."/>
            <person name="Lind A.E."/>
            <person name="van Eijk R."/>
            <person name="Schleper C."/>
            <person name="Guy L."/>
            <person name="Ettema T.J."/>
        </authorList>
    </citation>
    <scope>NUCLEOTIDE SEQUENCE</scope>
</reference>
<dbReference type="GO" id="GO:0016757">
    <property type="term" value="F:glycosyltransferase activity"/>
    <property type="evidence" value="ECO:0007669"/>
    <property type="project" value="InterPro"/>
</dbReference>
<gene>
    <name evidence="4" type="ORF">LCGC14_0942700</name>
</gene>
<dbReference type="Pfam" id="PF00534">
    <property type="entry name" value="Glycos_transf_1"/>
    <property type="match status" value="1"/>
</dbReference>
<dbReference type="Pfam" id="PF13439">
    <property type="entry name" value="Glyco_transf_4"/>
    <property type="match status" value="1"/>
</dbReference>
<dbReference type="InterPro" id="IPR028098">
    <property type="entry name" value="Glyco_trans_4-like_N"/>
</dbReference>
<dbReference type="PANTHER" id="PTHR12526">
    <property type="entry name" value="GLYCOSYLTRANSFERASE"/>
    <property type="match status" value="1"/>
</dbReference>
<accession>A0A0F9NP90</accession>
<feature type="domain" description="Glycosyl transferase family 1" evidence="2">
    <location>
        <begin position="201"/>
        <end position="362"/>
    </location>
</feature>
<dbReference type="SUPFAM" id="SSF53756">
    <property type="entry name" value="UDP-Glycosyltransferase/glycogen phosphorylase"/>
    <property type="match status" value="1"/>
</dbReference>
<keyword evidence="1" id="KW-0812">Transmembrane</keyword>
<evidence type="ECO:0000313" key="4">
    <source>
        <dbReference type="EMBL" id="KKN19744.1"/>
    </source>
</evidence>
<proteinExistence type="predicted"/>
<dbReference type="InterPro" id="IPR001296">
    <property type="entry name" value="Glyco_trans_1"/>
</dbReference>
<feature type="domain" description="Glycosyltransferase subfamily 4-like N-terminal" evidence="3">
    <location>
        <begin position="27"/>
        <end position="195"/>
    </location>
</feature>
<organism evidence="4">
    <name type="scientific">marine sediment metagenome</name>
    <dbReference type="NCBI Taxonomy" id="412755"/>
    <lineage>
        <taxon>unclassified sequences</taxon>
        <taxon>metagenomes</taxon>
        <taxon>ecological metagenomes</taxon>
    </lineage>
</organism>